<dbReference type="RefSeq" id="WP_188850248.1">
    <property type="nucleotide sequence ID" value="NZ_BMJJ01000003.1"/>
</dbReference>
<dbReference type="InterPro" id="IPR050319">
    <property type="entry name" value="ABC_transp_ATP-bind"/>
</dbReference>
<dbReference type="PANTHER" id="PTHR43776:SF7">
    <property type="entry name" value="D,D-DIPEPTIDE TRANSPORT ATP-BINDING PROTEIN DDPF-RELATED"/>
    <property type="match status" value="1"/>
</dbReference>
<dbReference type="Pfam" id="PF00005">
    <property type="entry name" value="ABC_tran"/>
    <property type="match status" value="1"/>
</dbReference>
<dbReference type="GO" id="GO:0005524">
    <property type="term" value="F:ATP binding"/>
    <property type="evidence" value="ECO:0007669"/>
    <property type="project" value="UniProtKB-KW"/>
</dbReference>
<keyword evidence="4" id="KW-0067">ATP-binding</keyword>
<dbReference type="EMBL" id="BMJJ01000003">
    <property type="protein sequence ID" value="GGD15815.1"/>
    <property type="molecule type" value="Genomic_DNA"/>
</dbReference>
<accession>A0A916XVU5</accession>
<dbReference type="Proteomes" id="UP000613160">
    <property type="component" value="Unassembled WGS sequence"/>
</dbReference>
<dbReference type="InterPro" id="IPR003593">
    <property type="entry name" value="AAA+_ATPase"/>
</dbReference>
<organism evidence="6 7">
    <name type="scientific">Aureimonas glaciei</name>
    <dbReference type="NCBI Taxonomy" id="1776957"/>
    <lineage>
        <taxon>Bacteria</taxon>
        <taxon>Pseudomonadati</taxon>
        <taxon>Pseudomonadota</taxon>
        <taxon>Alphaproteobacteria</taxon>
        <taxon>Hyphomicrobiales</taxon>
        <taxon>Aurantimonadaceae</taxon>
        <taxon>Aureimonas</taxon>
    </lineage>
</organism>
<evidence type="ECO:0000313" key="6">
    <source>
        <dbReference type="EMBL" id="GGD15815.1"/>
    </source>
</evidence>
<dbReference type="InterPro" id="IPR017871">
    <property type="entry name" value="ABC_transporter-like_CS"/>
</dbReference>
<dbReference type="SMART" id="SM00382">
    <property type="entry name" value="AAA"/>
    <property type="match status" value="1"/>
</dbReference>
<dbReference type="AlphaFoldDB" id="A0A916XVU5"/>
<keyword evidence="2" id="KW-0813">Transport</keyword>
<evidence type="ECO:0000256" key="3">
    <source>
        <dbReference type="ARBA" id="ARBA00022741"/>
    </source>
</evidence>
<dbReference type="GO" id="GO:0055085">
    <property type="term" value="P:transmembrane transport"/>
    <property type="evidence" value="ECO:0007669"/>
    <property type="project" value="UniProtKB-ARBA"/>
</dbReference>
<evidence type="ECO:0000259" key="5">
    <source>
        <dbReference type="PROSITE" id="PS50893"/>
    </source>
</evidence>
<dbReference type="PANTHER" id="PTHR43776">
    <property type="entry name" value="TRANSPORT ATP-BINDING PROTEIN"/>
    <property type="match status" value="1"/>
</dbReference>
<dbReference type="InterPro" id="IPR027417">
    <property type="entry name" value="P-loop_NTPase"/>
</dbReference>
<reference evidence="6" key="2">
    <citation type="submission" date="2020-09" db="EMBL/GenBank/DDBJ databases">
        <authorList>
            <person name="Sun Q."/>
            <person name="Zhou Y."/>
        </authorList>
    </citation>
    <scope>NUCLEOTIDE SEQUENCE</scope>
    <source>
        <strain evidence="6">CGMCC 1.15493</strain>
    </source>
</reference>
<evidence type="ECO:0000313" key="7">
    <source>
        <dbReference type="Proteomes" id="UP000613160"/>
    </source>
</evidence>
<comment type="similarity">
    <text evidence="1">Belongs to the ABC transporter superfamily.</text>
</comment>
<dbReference type="InterPro" id="IPR003439">
    <property type="entry name" value="ABC_transporter-like_ATP-bd"/>
</dbReference>
<dbReference type="GO" id="GO:0016887">
    <property type="term" value="F:ATP hydrolysis activity"/>
    <property type="evidence" value="ECO:0007669"/>
    <property type="project" value="InterPro"/>
</dbReference>
<proteinExistence type="inferred from homology"/>
<evidence type="ECO:0000256" key="2">
    <source>
        <dbReference type="ARBA" id="ARBA00022448"/>
    </source>
</evidence>
<evidence type="ECO:0000256" key="4">
    <source>
        <dbReference type="ARBA" id="ARBA00022840"/>
    </source>
</evidence>
<dbReference type="PROSITE" id="PS00211">
    <property type="entry name" value="ABC_TRANSPORTER_1"/>
    <property type="match status" value="1"/>
</dbReference>
<dbReference type="PROSITE" id="PS50893">
    <property type="entry name" value="ABC_TRANSPORTER_2"/>
    <property type="match status" value="1"/>
</dbReference>
<evidence type="ECO:0000256" key="1">
    <source>
        <dbReference type="ARBA" id="ARBA00005417"/>
    </source>
</evidence>
<keyword evidence="7" id="KW-1185">Reference proteome</keyword>
<sequence length="214" mass="23050">MLEARDLVFGHARRAPLVLDGVGLTIRPGEILGLSGPSGCGKTTLGRLLAGHLRPRSGSVHADGSPLPASGFRPVQLLPQTPLLAMNPRWRIGRILTEAWKLSEADRAGFGICADWLDRYPHELSGGQLQRVSILRSLAPGTRYLVADEITGALDAIGQAEIWTLLQAVTRQRAIGVLAISHDRALLSRIADACLCLSEMTVAVDQRNDQRISA</sequence>
<feature type="domain" description="ABC transporter" evidence="5">
    <location>
        <begin position="2"/>
        <end position="214"/>
    </location>
</feature>
<protein>
    <submittedName>
        <fullName evidence="6">ATPase protein</fullName>
    </submittedName>
</protein>
<comment type="caution">
    <text evidence="6">The sequence shown here is derived from an EMBL/GenBank/DDBJ whole genome shotgun (WGS) entry which is preliminary data.</text>
</comment>
<reference evidence="6" key="1">
    <citation type="journal article" date="2014" name="Int. J. Syst. Evol. Microbiol.">
        <title>Complete genome sequence of Corynebacterium casei LMG S-19264T (=DSM 44701T), isolated from a smear-ripened cheese.</title>
        <authorList>
            <consortium name="US DOE Joint Genome Institute (JGI-PGF)"/>
            <person name="Walter F."/>
            <person name="Albersmeier A."/>
            <person name="Kalinowski J."/>
            <person name="Ruckert C."/>
        </authorList>
    </citation>
    <scope>NUCLEOTIDE SEQUENCE</scope>
    <source>
        <strain evidence="6">CGMCC 1.15493</strain>
    </source>
</reference>
<dbReference type="SUPFAM" id="SSF52540">
    <property type="entry name" value="P-loop containing nucleoside triphosphate hydrolases"/>
    <property type="match status" value="1"/>
</dbReference>
<keyword evidence="3" id="KW-0547">Nucleotide-binding</keyword>
<name>A0A916XVU5_9HYPH</name>
<gene>
    <name evidence="6" type="primary">dppE</name>
    <name evidence="6" type="ORF">GCM10011335_18230</name>
</gene>
<dbReference type="Gene3D" id="3.40.50.300">
    <property type="entry name" value="P-loop containing nucleotide triphosphate hydrolases"/>
    <property type="match status" value="1"/>
</dbReference>